<protein>
    <submittedName>
        <fullName evidence="1">Uncharacterized protein</fullName>
    </submittedName>
</protein>
<proteinExistence type="predicted"/>
<sequence>MMTVNLEIMGHAFLKHHQGTLCGVGLGLLKGHDGDVPGSPTMSSLPDTEEHIAAFGNQVRVHKDLSAIQLCDSPTSWGSSFLSLDEGIFCDMSTKTKIPICKAGETDGCFIYERPRVNGRGGYSTKRIFMSRDLPDSTTLPTL</sequence>
<gene>
    <name evidence="1" type="ORF">BGZ70_007892</name>
</gene>
<evidence type="ECO:0000313" key="2">
    <source>
        <dbReference type="Proteomes" id="UP000738359"/>
    </source>
</evidence>
<dbReference type="Proteomes" id="UP000738359">
    <property type="component" value="Unassembled WGS sequence"/>
</dbReference>
<name>A0A9P6J4T2_MORAP</name>
<dbReference type="AlphaFoldDB" id="A0A9P6J4T2"/>
<dbReference type="OrthoDB" id="2389719at2759"/>
<comment type="caution">
    <text evidence="1">The sequence shown here is derived from an EMBL/GenBank/DDBJ whole genome shotgun (WGS) entry which is preliminary data.</text>
</comment>
<evidence type="ECO:0000313" key="1">
    <source>
        <dbReference type="EMBL" id="KAF9962770.1"/>
    </source>
</evidence>
<organism evidence="1 2">
    <name type="scientific">Mortierella alpina</name>
    <name type="common">Oleaginous fungus</name>
    <name type="synonym">Mortierella renispora</name>
    <dbReference type="NCBI Taxonomy" id="64518"/>
    <lineage>
        <taxon>Eukaryota</taxon>
        <taxon>Fungi</taxon>
        <taxon>Fungi incertae sedis</taxon>
        <taxon>Mucoromycota</taxon>
        <taxon>Mortierellomycotina</taxon>
        <taxon>Mortierellomycetes</taxon>
        <taxon>Mortierellales</taxon>
        <taxon>Mortierellaceae</taxon>
        <taxon>Mortierella</taxon>
    </lineage>
</organism>
<accession>A0A9P6J4T2</accession>
<dbReference type="EMBL" id="JAAAHY010000528">
    <property type="protein sequence ID" value="KAF9962770.1"/>
    <property type="molecule type" value="Genomic_DNA"/>
</dbReference>
<keyword evidence="2" id="KW-1185">Reference proteome</keyword>
<reference evidence="1" key="1">
    <citation type="journal article" date="2020" name="Fungal Divers.">
        <title>Resolving the Mortierellaceae phylogeny through synthesis of multi-gene phylogenetics and phylogenomics.</title>
        <authorList>
            <person name="Vandepol N."/>
            <person name="Liber J."/>
            <person name="Desiro A."/>
            <person name="Na H."/>
            <person name="Kennedy M."/>
            <person name="Barry K."/>
            <person name="Grigoriev I.V."/>
            <person name="Miller A.N."/>
            <person name="O'Donnell K."/>
            <person name="Stajich J.E."/>
            <person name="Bonito G."/>
        </authorList>
    </citation>
    <scope>NUCLEOTIDE SEQUENCE</scope>
    <source>
        <strain evidence="1">CK1249</strain>
    </source>
</reference>